<gene>
    <name evidence="7" type="ORF">ACFL2Z_01305</name>
</gene>
<evidence type="ECO:0000259" key="6">
    <source>
        <dbReference type="Pfam" id="PF25954"/>
    </source>
</evidence>
<accession>A0ABV6YNB6</accession>
<feature type="domain" description="Multidrug resistance protein MdtA-like barrel-sandwich hybrid" evidence="5">
    <location>
        <begin position="9"/>
        <end position="151"/>
    </location>
</feature>
<evidence type="ECO:0000256" key="3">
    <source>
        <dbReference type="SAM" id="MobiDB-lite"/>
    </source>
</evidence>
<dbReference type="SUPFAM" id="SSF111369">
    <property type="entry name" value="HlyD-like secretion proteins"/>
    <property type="match status" value="1"/>
</dbReference>
<evidence type="ECO:0000313" key="8">
    <source>
        <dbReference type="Proteomes" id="UP001594288"/>
    </source>
</evidence>
<evidence type="ECO:0000313" key="7">
    <source>
        <dbReference type="EMBL" id="MFC1799536.1"/>
    </source>
</evidence>
<dbReference type="Pfam" id="PF25876">
    <property type="entry name" value="HH_MFP_RND"/>
    <property type="match status" value="1"/>
</dbReference>
<evidence type="ECO:0000259" key="5">
    <source>
        <dbReference type="Pfam" id="PF25917"/>
    </source>
</evidence>
<name>A0ABV6YNB6_UNCEI</name>
<dbReference type="Pfam" id="PF25917">
    <property type="entry name" value="BSH_RND"/>
    <property type="match status" value="1"/>
</dbReference>
<protein>
    <submittedName>
        <fullName evidence="7">Efflux RND transporter periplasmic adaptor subunit</fullName>
    </submittedName>
</protein>
<comment type="similarity">
    <text evidence="1">Belongs to the membrane fusion protein (MFP) (TC 8.A.1) family.</text>
</comment>
<keyword evidence="8" id="KW-1185">Reference proteome</keyword>
<feature type="domain" description="Multidrug resistance protein MdtA-like alpha-helical hairpin" evidence="4">
    <location>
        <begin position="53"/>
        <end position="129"/>
    </location>
</feature>
<dbReference type="NCBIfam" id="TIGR01730">
    <property type="entry name" value="RND_mfp"/>
    <property type="match status" value="1"/>
</dbReference>
<dbReference type="Gene3D" id="1.10.287.470">
    <property type="entry name" value="Helix hairpin bin"/>
    <property type="match status" value="1"/>
</dbReference>
<feature type="non-terminal residue" evidence="7">
    <location>
        <position position="1"/>
    </location>
</feature>
<dbReference type="InterPro" id="IPR058625">
    <property type="entry name" value="MdtA-like_BSH"/>
</dbReference>
<dbReference type="InterPro" id="IPR058792">
    <property type="entry name" value="Beta-barrel_RND_2"/>
</dbReference>
<comment type="caution">
    <text evidence="7">The sequence shown here is derived from an EMBL/GenBank/DDBJ whole genome shotgun (WGS) entry which is preliminary data.</text>
</comment>
<keyword evidence="2" id="KW-0175">Coiled coil</keyword>
<proteinExistence type="inferred from homology"/>
<organism evidence="7 8">
    <name type="scientific">Eiseniibacteriota bacterium</name>
    <dbReference type="NCBI Taxonomy" id="2212470"/>
    <lineage>
        <taxon>Bacteria</taxon>
        <taxon>Candidatus Eiseniibacteriota</taxon>
    </lineage>
</organism>
<feature type="compositionally biased region" description="Polar residues" evidence="3">
    <location>
        <begin position="331"/>
        <end position="340"/>
    </location>
</feature>
<dbReference type="InterPro" id="IPR058624">
    <property type="entry name" value="MdtA-like_HH"/>
</dbReference>
<feature type="domain" description="CusB-like beta-barrel" evidence="6">
    <location>
        <begin position="167"/>
        <end position="238"/>
    </location>
</feature>
<dbReference type="PANTHER" id="PTHR30469">
    <property type="entry name" value="MULTIDRUG RESISTANCE PROTEIN MDTA"/>
    <property type="match status" value="1"/>
</dbReference>
<dbReference type="Gene3D" id="2.40.50.100">
    <property type="match status" value="1"/>
</dbReference>
<reference evidence="7 8" key="1">
    <citation type="submission" date="2024-09" db="EMBL/GenBank/DDBJ databases">
        <authorList>
            <person name="D'Angelo T."/>
        </authorList>
    </citation>
    <scope>NUCLEOTIDE SEQUENCE [LARGE SCALE GENOMIC DNA]</scope>
    <source>
        <strain evidence="7">SAG AM-311-F02</strain>
    </source>
</reference>
<evidence type="ECO:0000259" key="4">
    <source>
        <dbReference type="Pfam" id="PF25876"/>
    </source>
</evidence>
<dbReference type="Proteomes" id="UP001594288">
    <property type="component" value="Unassembled WGS sequence"/>
</dbReference>
<sequence length="340" mass="37059">IYPRYQYVVAPKVSGRLMQVNKRIGDWVKQGEVIARIDDGEYQQQVLESDASLRVADANLAETESELELARQDLDRVESLAEKQIASQAQLETARTRYDALKSRLELAKAQVEQRQAALRSARIRLNYTKLTASQAGFIGERFVDEGSMLSPSSPIVSVIGIDTVIVRTTVIERVYGLVAIGQAAGIEVDAFPERTFLGRVARIAPMLQETSRVAQMEVEVVNDSLLLKPGMFCKVTLVLDEKDSAQVVPTRAVVTRNGETGVFVISEGETEARFVPVKVGITTPDRTEILTPEIQGLVVSLGQHLLEDGSTVILPDDSPGEIGHEAAEGSETQAGSKGN</sequence>
<dbReference type="InterPro" id="IPR006143">
    <property type="entry name" value="RND_pump_MFP"/>
</dbReference>
<feature type="coiled-coil region" evidence="2">
    <location>
        <begin position="53"/>
        <end position="125"/>
    </location>
</feature>
<evidence type="ECO:0000256" key="1">
    <source>
        <dbReference type="ARBA" id="ARBA00009477"/>
    </source>
</evidence>
<feature type="region of interest" description="Disordered" evidence="3">
    <location>
        <begin position="316"/>
        <end position="340"/>
    </location>
</feature>
<dbReference type="EMBL" id="JBHPEI010000011">
    <property type="protein sequence ID" value="MFC1799536.1"/>
    <property type="molecule type" value="Genomic_DNA"/>
</dbReference>
<dbReference type="Gene3D" id="2.40.30.170">
    <property type="match status" value="1"/>
</dbReference>
<dbReference type="Gene3D" id="2.40.420.20">
    <property type="match status" value="1"/>
</dbReference>
<dbReference type="Pfam" id="PF25954">
    <property type="entry name" value="Beta-barrel_RND_2"/>
    <property type="match status" value="1"/>
</dbReference>
<evidence type="ECO:0000256" key="2">
    <source>
        <dbReference type="SAM" id="Coils"/>
    </source>
</evidence>